<protein>
    <recommendedName>
        <fullName evidence="4">Phospholipase/carboxylesterase/thioesterase domain-containing protein</fullName>
    </recommendedName>
</protein>
<dbReference type="Pfam" id="PF02230">
    <property type="entry name" value="Abhydrolase_2"/>
    <property type="match status" value="1"/>
</dbReference>
<dbReference type="PANTHER" id="PTHR43037">
    <property type="entry name" value="UNNAMED PRODUCT-RELATED"/>
    <property type="match status" value="1"/>
</dbReference>
<feature type="chain" id="PRO_5046349606" description="Phospholipase/carboxylesterase/thioesterase domain-containing protein" evidence="3">
    <location>
        <begin position="24"/>
        <end position="326"/>
    </location>
</feature>
<gene>
    <name evidence="5" type="ORF">NX782_20350</name>
</gene>
<dbReference type="RefSeq" id="WP_258847312.1">
    <property type="nucleotide sequence ID" value="NZ_JANUGX010000028.1"/>
</dbReference>
<evidence type="ECO:0000256" key="3">
    <source>
        <dbReference type="SAM" id="SignalP"/>
    </source>
</evidence>
<feature type="domain" description="Phospholipase/carboxylesterase/thioesterase" evidence="4">
    <location>
        <begin position="51"/>
        <end position="214"/>
    </location>
</feature>
<evidence type="ECO:0000313" key="6">
    <source>
        <dbReference type="Proteomes" id="UP001205560"/>
    </source>
</evidence>
<dbReference type="InterPro" id="IPR029058">
    <property type="entry name" value="AB_hydrolase_fold"/>
</dbReference>
<dbReference type="SUPFAM" id="SSF53474">
    <property type="entry name" value="alpha/beta-Hydrolases"/>
    <property type="match status" value="1"/>
</dbReference>
<feature type="signal peptide" evidence="3">
    <location>
        <begin position="1"/>
        <end position="23"/>
    </location>
</feature>
<dbReference type="PANTHER" id="PTHR43037:SF5">
    <property type="entry name" value="FERULOYL ESTERASE"/>
    <property type="match status" value="1"/>
</dbReference>
<reference evidence="5 6" key="1">
    <citation type="submission" date="2022-08" db="EMBL/GenBank/DDBJ databases">
        <title>Reclassification of Massilia species as members of the genera Telluria, Duganella, Pseudoduganella, Mokoshia gen. nov. and Zemynaea gen. nov. using orthogonal and non-orthogonal genome-based approaches.</title>
        <authorList>
            <person name="Bowman J.P."/>
        </authorList>
    </citation>
    <scope>NUCLEOTIDE SEQUENCE [LARGE SCALE GENOMIC DNA]</scope>
    <source>
        <strain evidence="5 6">LMG 28164</strain>
    </source>
</reference>
<dbReference type="InterPro" id="IPR003140">
    <property type="entry name" value="PLipase/COase/thioEstase"/>
</dbReference>
<sequence length="326" mass="35131">MRARAAGWLTAAGLAAAAGTAAASTIVDYTLLRPEGRRHYLVVEPDRLARSSRPTVILLHGHGASAAFMVGLESFGLYKAQDWIRLAERERVMLIAPDGIKGSDGKQAWNDCRADAAGNATSDDVGFIAALIDAAVNELGADPERIYVYGSSNGGGMVYRLGIELAPKLAALGVQSALMPMQSRCKPPSHPISVFISHGTADRIAPYNGGKVGHWLLRDRGSGVSADESVAVWRRAAGLPEVPVSFRLPHLQSSDPTSATRYVWGNDPARVQVEFMRIDGGGHTHASRNEELPWVLRKLVGNMNHDVDTAEEAWNFFKDKRATGAR</sequence>
<evidence type="ECO:0000256" key="1">
    <source>
        <dbReference type="ARBA" id="ARBA00022729"/>
    </source>
</evidence>
<dbReference type="Gene3D" id="3.40.50.1820">
    <property type="entry name" value="alpha/beta hydrolase"/>
    <property type="match status" value="1"/>
</dbReference>
<name>A0ABT2ABF7_9BURK</name>
<dbReference type="EMBL" id="JANUGX010000028">
    <property type="protein sequence ID" value="MCS0591545.1"/>
    <property type="molecule type" value="Genomic_DNA"/>
</dbReference>
<dbReference type="Proteomes" id="UP001205560">
    <property type="component" value="Unassembled WGS sequence"/>
</dbReference>
<evidence type="ECO:0000259" key="4">
    <source>
        <dbReference type="Pfam" id="PF02230"/>
    </source>
</evidence>
<keyword evidence="1 3" id="KW-0732">Signal</keyword>
<proteinExistence type="predicted"/>
<keyword evidence="2" id="KW-0378">Hydrolase</keyword>
<organism evidence="5 6">
    <name type="scientific">Massilia norwichensis</name>
    <dbReference type="NCBI Taxonomy" id="1442366"/>
    <lineage>
        <taxon>Bacteria</taxon>
        <taxon>Pseudomonadati</taxon>
        <taxon>Pseudomonadota</taxon>
        <taxon>Betaproteobacteria</taxon>
        <taxon>Burkholderiales</taxon>
        <taxon>Oxalobacteraceae</taxon>
        <taxon>Telluria group</taxon>
        <taxon>Massilia</taxon>
    </lineage>
</organism>
<dbReference type="InterPro" id="IPR050955">
    <property type="entry name" value="Plant_Biomass_Hydrol_Est"/>
</dbReference>
<keyword evidence="6" id="KW-1185">Reference proteome</keyword>
<evidence type="ECO:0000256" key="2">
    <source>
        <dbReference type="ARBA" id="ARBA00022801"/>
    </source>
</evidence>
<accession>A0ABT2ABF7</accession>
<comment type="caution">
    <text evidence="5">The sequence shown here is derived from an EMBL/GenBank/DDBJ whole genome shotgun (WGS) entry which is preliminary data.</text>
</comment>
<evidence type="ECO:0000313" key="5">
    <source>
        <dbReference type="EMBL" id="MCS0591545.1"/>
    </source>
</evidence>